<keyword evidence="2" id="KW-1185">Reference proteome</keyword>
<name>A0ACC1NBZ6_9HYPO</name>
<dbReference type="EMBL" id="JANJQO010000637">
    <property type="protein sequence ID" value="KAJ2975978.1"/>
    <property type="molecule type" value="Genomic_DNA"/>
</dbReference>
<sequence length="549" mass="60879">MHIFLRALTSLLVGAGTWQPGVRASSPSPAGSPVIQLNYSTYSGTHLLNNVDQFIGMRYADAPLGDLRWRAPHPPKKQPGTQSADHFGDYCIGTAEEIGAEQSEDCLFVNVWKPSNATAGARLPVWIFIQGGGFNLNYSPNYNGSEVVEKSGHSIVLVNFNWRVSLYGFLAGQSIEKDGNLNAGLLDQLLLFQWVHDNIEKFGGDPEHVVIHGSSAGAGSVALHLLNEGNRHLFAGAIMESTFMPTQPHKSELEWQYDRLVRDVGCSNSSEIAQLKCLRSKTAEELQKANRPSPFPVGGKVLAPVWYWTPCIDEKLIQDKPLRMFKEGKFLSIPMIIGNNENEGAYFAANASTQQDVAIFTKSNYPRLSKQEIRSMEKFYPQPEPVPLHAPWFPAAEKSYGESTFICPALGILDAAEKFNKKQNGSGRDLGLWSYHMNVYDKEYVSQGLGCPHGYEEGIIFGPASTNTELPNRYRPPASLSTYNAPLVPIIMDYWISFVRTLSPNTYRNSNAPEWQQWDSGSGQSKLLLEKDKQLVDDGIFGAPVRGQF</sequence>
<evidence type="ECO:0000313" key="1">
    <source>
        <dbReference type="EMBL" id="KAJ2975978.1"/>
    </source>
</evidence>
<protein>
    <submittedName>
        <fullName evidence="1">Uncharacterized protein</fullName>
    </submittedName>
</protein>
<reference evidence="1" key="1">
    <citation type="submission" date="2022-08" db="EMBL/GenBank/DDBJ databases">
        <title>Genome Sequence of Lecanicillium fungicola.</title>
        <authorList>
            <person name="Buettner E."/>
        </authorList>
    </citation>
    <scope>NUCLEOTIDE SEQUENCE</scope>
    <source>
        <strain evidence="1">Babe33</strain>
    </source>
</reference>
<accession>A0ACC1NBZ6</accession>
<proteinExistence type="predicted"/>
<evidence type="ECO:0000313" key="2">
    <source>
        <dbReference type="Proteomes" id="UP001143910"/>
    </source>
</evidence>
<comment type="caution">
    <text evidence="1">The sequence shown here is derived from an EMBL/GenBank/DDBJ whole genome shotgun (WGS) entry which is preliminary data.</text>
</comment>
<organism evidence="1 2">
    <name type="scientific">Zarea fungicola</name>
    <dbReference type="NCBI Taxonomy" id="93591"/>
    <lineage>
        <taxon>Eukaryota</taxon>
        <taxon>Fungi</taxon>
        <taxon>Dikarya</taxon>
        <taxon>Ascomycota</taxon>
        <taxon>Pezizomycotina</taxon>
        <taxon>Sordariomycetes</taxon>
        <taxon>Hypocreomycetidae</taxon>
        <taxon>Hypocreales</taxon>
        <taxon>Cordycipitaceae</taxon>
        <taxon>Zarea</taxon>
    </lineage>
</organism>
<gene>
    <name evidence="1" type="ORF">NQ176_g5215</name>
</gene>
<dbReference type="Proteomes" id="UP001143910">
    <property type="component" value="Unassembled WGS sequence"/>
</dbReference>